<dbReference type="PROSITE" id="PS51272">
    <property type="entry name" value="SLH"/>
    <property type="match status" value="2"/>
</dbReference>
<keyword evidence="1" id="KW-0677">Repeat</keyword>
<feature type="domain" description="SLH" evidence="3">
    <location>
        <begin position="156"/>
        <end position="219"/>
    </location>
</feature>
<evidence type="ECO:0000313" key="4">
    <source>
        <dbReference type="EMBL" id="GBF35551.1"/>
    </source>
</evidence>
<comment type="caution">
    <text evidence="4">The sequence shown here is derived from an EMBL/GenBank/DDBJ whole genome shotgun (WGS) entry which is preliminary data.</text>
</comment>
<reference evidence="5" key="1">
    <citation type="submission" date="2018-02" db="EMBL/GenBank/DDBJ databases">
        <title>Genome sequence of Desulfocucumis palustris strain NAW-5.</title>
        <authorList>
            <person name="Watanabe M."/>
            <person name="Kojima H."/>
            <person name="Fukui M."/>
        </authorList>
    </citation>
    <scope>NUCLEOTIDE SEQUENCE [LARGE SCALE GENOMIC DNA]</scope>
    <source>
        <strain evidence="5">NAW-5</strain>
    </source>
</reference>
<dbReference type="Proteomes" id="UP000239549">
    <property type="component" value="Unassembled WGS sequence"/>
</dbReference>
<keyword evidence="2" id="KW-0732">Signal</keyword>
<dbReference type="InterPro" id="IPR001119">
    <property type="entry name" value="SLH_dom"/>
</dbReference>
<accession>A0A2L2XNK8</accession>
<evidence type="ECO:0000256" key="2">
    <source>
        <dbReference type="SAM" id="SignalP"/>
    </source>
</evidence>
<proteinExistence type="predicted"/>
<sequence>MIKKYITAGISAAFAVSVIMTPLSAGAAVTPGKTYNDTTGHWALQVVEKASAIGLMSGYPGGYFKPEGQMSRLEAISVIIRAMGLEDQALQTKAQGSGITMPPGMTWGEGYLVLAAQKGLLSKEYVPSLKYRDAITRAEVATLVAVALNIKGDPAKLTYSDNNSILELYKPYVAAVTEKNIMTGLGGNQFGPNQVMKRGQMAALMAKLAQDGWFKFGADRLIGGTVVSFDAATGLLVFKKADGTVLQKTLSEKPALFKNSSAATLEDIKYGTPIVVALKGSEAIQYLEVSSAAPPATSPVFDTTVTGRVTSTPGAAGTSITIADGKNSGKNYTLAPNLVVKDSTDTSSLSAVTAGKYITAQINSSQVSYIQILPTVSNQGTVQTISSGSLKISTGSGSYTYTLKSGETIVSGAAPKTGDTVKVISYQGKALEIIINSSAARVEGVITELDTDSSPGITLEDEDGGEKTFDITDDTAMTRDGDDIDLEDIMIGAEARIRYIAKEAIEIEITEDENITVEGEVVKVDESNERITIEQDSGNQFRLDVDRNCSYRNSANSTSVSDLGDIRKGWTVEITLDDSEATRIKVVDDDGNSDDEVEGTVTNLKLGSSTKITVKVNGSTKTYKITDDTDITKDGDDIDEDEIMIGAEVRIELDDDEATEIEVTNDTDDITVEGTIYSIDENNDRITIKQSNGAKFRLDVDRKCSFKDTVDTKNKLDELDDLETGWEVKLTLEDGEITTLKVTDK</sequence>
<name>A0A2L2XNK8_9FIRM</name>
<gene>
    <name evidence="4" type="ORF">DCCM_4680</name>
</gene>
<keyword evidence="5" id="KW-1185">Reference proteome</keyword>
<organism evidence="4 5">
    <name type="scientific">Desulfocucumis palustris</name>
    <dbReference type="NCBI Taxonomy" id="1898651"/>
    <lineage>
        <taxon>Bacteria</taxon>
        <taxon>Bacillati</taxon>
        <taxon>Bacillota</taxon>
        <taxon>Clostridia</taxon>
        <taxon>Eubacteriales</taxon>
        <taxon>Desulfocucumaceae</taxon>
        <taxon>Desulfocucumis</taxon>
    </lineage>
</organism>
<evidence type="ECO:0000256" key="1">
    <source>
        <dbReference type="ARBA" id="ARBA00022737"/>
    </source>
</evidence>
<dbReference type="AlphaFoldDB" id="A0A2L2XNK8"/>
<feature type="chain" id="PRO_5014830996" description="SLH domain-containing protein" evidence="2">
    <location>
        <begin position="28"/>
        <end position="745"/>
    </location>
</feature>
<feature type="domain" description="SLH" evidence="3">
    <location>
        <begin position="30"/>
        <end position="93"/>
    </location>
</feature>
<dbReference type="RefSeq" id="WP_104373611.1">
    <property type="nucleotide sequence ID" value="NZ_BFAV01000172.1"/>
</dbReference>
<dbReference type="Pfam" id="PF00395">
    <property type="entry name" value="SLH"/>
    <property type="match status" value="2"/>
</dbReference>
<dbReference type="EMBL" id="BFAV01000172">
    <property type="protein sequence ID" value="GBF35551.1"/>
    <property type="molecule type" value="Genomic_DNA"/>
</dbReference>
<dbReference type="OrthoDB" id="2065578at2"/>
<evidence type="ECO:0000313" key="5">
    <source>
        <dbReference type="Proteomes" id="UP000239549"/>
    </source>
</evidence>
<protein>
    <recommendedName>
        <fullName evidence="3">SLH domain-containing protein</fullName>
    </recommendedName>
</protein>
<feature type="signal peptide" evidence="2">
    <location>
        <begin position="1"/>
        <end position="27"/>
    </location>
</feature>
<evidence type="ECO:0000259" key="3">
    <source>
        <dbReference type="PROSITE" id="PS51272"/>
    </source>
</evidence>